<reference evidence="11 12" key="1">
    <citation type="submission" date="2017-03" db="EMBL/GenBank/DDBJ databases">
        <title>Genome of the blue death feigning beetle - Asbolus verrucosus.</title>
        <authorList>
            <person name="Rider S.D."/>
        </authorList>
    </citation>
    <scope>NUCLEOTIDE SEQUENCE [LARGE SCALE GENOMIC DNA]</scope>
    <source>
        <strain evidence="11">Butters</strain>
        <tissue evidence="11">Head and leg muscle</tissue>
    </source>
</reference>
<evidence type="ECO:0000256" key="8">
    <source>
        <dbReference type="ARBA" id="ARBA00022989"/>
    </source>
</evidence>
<evidence type="ECO:0000256" key="3">
    <source>
        <dbReference type="ARBA" id="ARBA00011034"/>
    </source>
</evidence>
<evidence type="ECO:0000256" key="1">
    <source>
        <dbReference type="ARBA" id="ARBA00004389"/>
    </source>
</evidence>
<name>A0A482W4R9_ASBVE</name>
<keyword evidence="6" id="KW-0256">Endoplasmic reticulum</keyword>
<dbReference type="GO" id="GO:0030968">
    <property type="term" value="P:endoplasmic reticulum unfolded protein response"/>
    <property type="evidence" value="ECO:0007669"/>
    <property type="project" value="TreeGrafter"/>
</dbReference>
<proteinExistence type="inferred from homology"/>
<evidence type="ECO:0000256" key="6">
    <source>
        <dbReference type="ARBA" id="ARBA00022824"/>
    </source>
</evidence>
<dbReference type="InterPro" id="IPR009703">
    <property type="entry name" value="Selenoprotein_S"/>
</dbReference>
<comment type="similarity">
    <text evidence="3">Belongs to the selenoprotein S family.</text>
</comment>
<evidence type="ECO:0000256" key="9">
    <source>
        <dbReference type="ARBA" id="ARBA00023136"/>
    </source>
</evidence>
<protein>
    <submittedName>
        <fullName evidence="11">Selenoprotein S B-like</fullName>
    </submittedName>
</protein>
<dbReference type="Gene3D" id="6.10.250.2950">
    <property type="match status" value="1"/>
</dbReference>
<sequence length="134" mass="15282">MDYFEEGNSSSILDSEKYKQHKFDREYAAKYHKNPDVFAAHVNAQQLWAEKMQEKYNKENEEYQKKMKEKKERKEQELAEKYGMAGGHVLGGGKKDDSKPNALRPDYNPLMGAGNSSNYRPPRRSPCGGGGCGK</sequence>
<organism evidence="11 12">
    <name type="scientific">Asbolus verrucosus</name>
    <name type="common">Desert ironclad beetle</name>
    <dbReference type="NCBI Taxonomy" id="1661398"/>
    <lineage>
        <taxon>Eukaryota</taxon>
        <taxon>Metazoa</taxon>
        <taxon>Ecdysozoa</taxon>
        <taxon>Arthropoda</taxon>
        <taxon>Hexapoda</taxon>
        <taxon>Insecta</taxon>
        <taxon>Pterygota</taxon>
        <taxon>Neoptera</taxon>
        <taxon>Endopterygota</taxon>
        <taxon>Coleoptera</taxon>
        <taxon>Polyphaga</taxon>
        <taxon>Cucujiformia</taxon>
        <taxon>Tenebrionidae</taxon>
        <taxon>Pimeliinae</taxon>
        <taxon>Asbolus</taxon>
    </lineage>
</organism>
<dbReference type="EMBL" id="QDEB01031790">
    <property type="protein sequence ID" value="RZC39719.1"/>
    <property type="molecule type" value="Genomic_DNA"/>
</dbReference>
<keyword evidence="8" id="KW-1133">Transmembrane helix</keyword>
<dbReference type="Proteomes" id="UP000292052">
    <property type="component" value="Unassembled WGS sequence"/>
</dbReference>
<gene>
    <name evidence="11" type="ORF">BDFB_003260</name>
</gene>
<evidence type="ECO:0000313" key="11">
    <source>
        <dbReference type="EMBL" id="RZC39719.1"/>
    </source>
</evidence>
<evidence type="ECO:0000256" key="2">
    <source>
        <dbReference type="ARBA" id="ARBA00004496"/>
    </source>
</evidence>
<keyword evidence="9" id="KW-0472">Membrane</keyword>
<dbReference type="OrthoDB" id="75792at2759"/>
<evidence type="ECO:0000256" key="4">
    <source>
        <dbReference type="ARBA" id="ARBA00022490"/>
    </source>
</evidence>
<dbReference type="STRING" id="1661398.A0A482W4R9"/>
<dbReference type="PANTHER" id="PTHR28621:SF1">
    <property type="entry name" value="SELENOPROTEIN S"/>
    <property type="match status" value="1"/>
</dbReference>
<evidence type="ECO:0000256" key="7">
    <source>
        <dbReference type="ARBA" id="ARBA00022933"/>
    </source>
</evidence>
<dbReference type="PANTHER" id="PTHR28621">
    <property type="entry name" value="SELENOPROTEIN S"/>
    <property type="match status" value="1"/>
</dbReference>
<feature type="region of interest" description="Disordered" evidence="10">
    <location>
        <begin position="58"/>
        <end position="134"/>
    </location>
</feature>
<accession>A0A482W4R9</accession>
<keyword evidence="5" id="KW-0812">Transmembrane</keyword>
<dbReference type="GO" id="GO:0036513">
    <property type="term" value="C:Derlin-1 retrotranslocation complex"/>
    <property type="evidence" value="ECO:0007669"/>
    <property type="project" value="TreeGrafter"/>
</dbReference>
<comment type="caution">
    <text evidence="11">The sequence shown here is derived from an EMBL/GenBank/DDBJ whole genome shotgun (WGS) entry which is preliminary data.</text>
</comment>
<evidence type="ECO:0000313" key="12">
    <source>
        <dbReference type="Proteomes" id="UP000292052"/>
    </source>
</evidence>
<keyword evidence="4" id="KW-0963">Cytoplasm</keyword>
<feature type="compositionally biased region" description="Basic and acidic residues" evidence="10">
    <location>
        <begin position="58"/>
        <end position="80"/>
    </location>
</feature>
<evidence type="ECO:0000256" key="10">
    <source>
        <dbReference type="SAM" id="MobiDB-lite"/>
    </source>
</evidence>
<dbReference type="GO" id="GO:0036502">
    <property type="term" value="C:Derlin-1-VIMP complex"/>
    <property type="evidence" value="ECO:0007669"/>
    <property type="project" value="TreeGrafter"/>
</dbReference>
<dbReference type="AlphaFoldDB" id="A0A482W4R9"/>
<keyword evidence="7" id="KW-0712">Selenocysteine</keyword>
<evidence type="ECO:0000256" key="5">
    <source>
        <dbReference type="ARBA" id="ARBA00022692"/>
    </source>
</evidence>
<comment type="subcellular location">
    <subcellularLocation>
        <location evidence="2">Cytoplasm</location>
    </subcellularLocation>
    <subcellularLocation>
        <location evidence="1">Endoplasmic reticulum membrane</location>
        <topology evidence="1">Single-pass membrane protein</topology>
    </subcellularLocation>
</comment>
<keyword evidence="12" id="KW-1185">Reference proteome</keyword>
<dbReference type="GO" id="GO:0030970">
    <property type="term" value="P:retrograde protein transport, ER to cytosol"/>
    <property type="evidence" value="ECO:0007669"/>
    <property type="project" value="TreeGrafter"/>
</dbReference>